<dbReference type="PROSITE" id="PS50943">
    <property type="entry name" value="HTH_CROC1"/>
    <property type="match status" value="1"/>
</dbReference>
<dbReference type="SMART" id="SM00530">
    <property type="entry name" value="HTH_XRE"/>
    <property type="match status" value="1"/>
</dbReference>
<protein>
    <submittedName>
        <fullName evidence="3">Helix-turn-helix domain-containing protein</fullName>
    </submittedName>
</protein>
<dbReference type="Proteomes" id="UP001589769">
    <property type="component" value="Unassembled WGS sequence"/>
</dbReference>
<name>A0ABV6HYS7_9PAST</name>
<feature type="domain" description="HTH cro/C1-type" evidence="2">
    <location>
        <begin position="15"/>
        <end position="69"/>
    </location>
</feature>
<feature type="region of interest" description="Disordered" evidence="1">
    <location>
        <begin position="71"/>
        <end position="91"/>
    </location>
</feature>
<dbReference type="EMBL" id="JBHLWA010000027">
    <property type="protein sequence ID" value="MFC0323083.1"/>
    <property type="molecule type" value="Genomic_DNA"/>
</dbReference>
<dbReference type="Gene3D" id="1.10.260.40">
    <property type="entry name" value="lambda repressor-like DNA-binding domains"/>
    <property type="match status" value="1"/>
</dbReference>
<comment type="caution">
    <text evidence="3">The sequence shown here is derived from an EMBL/GenBank/DDBJ whole genome shotgun (WGS) entry which is preliminary data.</text>
</comment>
<proteinExistence type="predicted"/>
<dbReference type="Pfam" id="PF13560">
    <property type="entry name" value="HTH_31"/>
    <property type="match status" value="1"/>
</dbReference>
<evidence type="ECO:0000256" key="1">
    <source>
        <dbReference type="SAM" id="MobiDB-lite"/>
    </source>
</evidence>
<organism evidence="3 4">
    <name type="scientific">Gallibacterium melopsittaci</name>
    <dbReference type="NCBI Taxonomy" id="516063"/>
    <lineage>
        <taxon>Bacteria</taxon>
        <taxon>Pseudomonadati</taxon>
        <taxon>Pseudomonadota</taxon>
        <taxon>Gammaproteobacteria</taxon>
        <taxon>Pasteurellales</taxon>
        <taxon>Pasteurellaceae</taxon>
        <taxon>Gallibacterium</taxon>
    </lineage>
</organism>
<keyword evidence="4" id="KW-1185">Reference proteome</keyword>
<evidence type="ECO:0000313" key="4">
    <source>
        <dbReference type="Proteomes" id="UP001589769"/>
    </source>
</evidence>
<evidence type="ECO:0000259" key="2">
    <source>
        <dbReference type="PROSITE" id="PS50943"/>
    </source>
</evidence>
<dbReference type="InterPro" id="IPR001387">
    <property type="entry name" value="Cro/C1-type_HTH"/>
</dbReference>
<dbReference type="CDD" id="cd00093">
    <property type="entry name" value="HTH_XRE"/>
    <property type="match status" value="1"/>
</dbReference>
<accession>A0ABV6HYS7</accession>
<gene>
    <name evidence="3" type="ORF">ACFFHT_05855</name>
</gene>
<dbReference type="SUPFAM" id="SSF47413">
    <property type="entry name" value="lambda repressor-like DNA-binding domains"/>
    <property type="match status" value="1"/>
</dbReference>
<evidence type="ECO:0000313" key="3">
    <source>
        <dbReference type="EMBL" id="MFC0323083.1"/>
    </source>
</evidence>
<sequence>MNTYITTSKLLAHTLREYRYRAGLSQADIARIANVKQSTISAFENHPEATKIETFFKILFALELELSVQPRPNQNNKYATQDPNTINNEDW</sequence>
<dbReference type="InterPro" id="IPR010982">
    <property type="entry name" value="Lambda_DNA-bd_dom_sf"/>
</dbReference>
<dbReference type="RefSeq" id="WP_382374362.1">
    <property type="nucleotide sequence ID" value="NZ_JBHLWA010000027.1"/>
</dbReference>
<reference evidence="3 4" key="1">
    <citation type="submission" date="2024-09" db="EMBL/GenBank/DDBJ databases">
        <authorList>
            <person name="Sun Q."/>
            <person name="Mori K."/>
        </authorList>
    </citation>
    <scope>NUCLEOTIDE SEQUENCE [LARGE SCALE GENOMIC DNA]</scope>
    <source>
        <strain evidence="3 4">CCM 7538</strain>
    </source>
</reference>